<evidence type="ECO:0000313" key="3">
    <source>
        <dbReference type="Proteomes" id="UP000246050"/>
    </source>
</evidence>
<reference evidence="2 3" key="1">
    <citation type="submission" date="2018-05" db="EMBL/GenBank/DDBJ databases">
        <title>Micromonosporas from Atacama Desert.</title>
        <authorList>
            <person name="Carro L."/>
            <person name="Golinska P."/>
            <person name="Klenk H.-P."/>
            <person name="Goodfellow M."/>
        </authorList>
    </citation>
    <scope>NUCLEOTIDE SEQUENCE [LARGE SCALE GENOMIC DNA]</scope>
    <source>
        <strain evidence="2 3">4G51</strain>
    </source>
</reference>
<dbReference type="Proteomes" id="UP000246050">
    <property type="component" value="Unassembled WGS sequence"/>
</dbReference>
<feature type="compositionally biased region" description="Polar residues" evidence="1">
    <location>
        <begin position="68"/>
        <end position="78"/>
    </location>
</feature>
<dbReference type="EMBL" id="QGKS01000402">
    <property type="protein sequence ID" value="PWR09199.1"/>
    <property type="molecule type" value="Genomic_DNA"/>
</dbReference>
<sequence length="78" mass="7475">MLTVAGVGYLIVVLALAAVTLDLDTGHQSSVSRLPAANATTGGQGDDGAAALPPSPVTPAGGDVRVGSAQSRPATPPA</sequence>
<protein>
    <submittedName>
        <fullName evidence="2">Uncharacterized protein</fullName>
    </submittedName>
</protein>
<feature type="region of interest" description="Disordered" evidence="1">
    <location>
        <begin position="27"/>
        <end position="78"/>
    </location>
</feature>
<feature type="compositionally biased region" description="Low complexity" evidence="1">
    <location>
        <begin position="36"/>
        <end position="51"/>
    </location>
</feature>
<comment type="caution">
    <text evidence="2">The sequence shown here is derived from an EMBL/GenBank/DDBJ whole genome shotgun (WGS) entry which is preliminary data.</text>
</comment>
<accession>A0A317D3B4</accession>
<dbReference type="RefSeq" id="WP_236648470.1">
    <property type="nucleotide sequence ID" value="NZ_QGKS01000402.1"/>
</dbReference>
<evidence type="ECO:0000256" key="1">
    <source>
        <dbReference type="SAM" id="MobiDB-lite"/>
    </source>
</evidence>
<evidence type="ECO:0000313" key="2">
    <source>
        <dbReference type="EMBL" id="PWR09199.1"/>
    </source>
</evidence>
<feature type="non-terminal residue" evidence="2">
    <location>
        <position position="78"/>
    </location>
</feature>
<proteinExistence type="predicted"/>
<dbReference type="AlphaFoldDB" id="A0A317D3B4"/>
<name>A0A317D3B4_9ACTN</name>
<gene>
    <name evidence="2" type="ORF">DKT69_31305</name>
</gene>
<organism evidence="2 3">
    <name type="scientific">Micromonospora sicca</name>
    <dbReference type="NCBI Taxonomy" id="2202420"/>
    <lineage>
        <taxon>Bacteria</taxon>
        <taxon>Bacillati</taxon>
        <taxon>Actinomycetota</taxon>
        <taxon>Actinomycetes</taxon>
        <taxon>Micromonosporales</taxon>
        <taxon>Micromonosporaceae</taxon>
        <taxon>Micromonospora</taxon>
    </lineage>
</organism>